<gene>
    <name evidence="1" type="ORF">GCM10007383_36420</name>
</gene>
<dbReference type="PANTHER" id="PTHR31299">
    <property type="entry name" value="ESTERASE, PUTATIVE (AFU_ORTHOLOGUE AFUA_1G05850)-RELATED"/>
    <property type="match status" value="1"/>
</dbReference>
<reference evidence="1" key="2">
    <citation type="submission" date="2020-09" db="EMBL/GenBank/DDBJ databases">
        <authorList>
            <person name="Sun Q."/>
            <person name="Kim S."/>
        </authorList>
    </citation>
    <scope>NUCLEOTIDE SEQUENCE</scope>
    <source>
        <strain evidence="1">KCTC 12113</strain>
    </source>
</reference>
<proteinExistence type="predicted"/>
<organism evidence="1 2">
    <name type="scientific">Arenibacter certesii</name>
    <dbReference type="NCBI Taxonomy" id="228955"/>
    <lineage>
        <taxon>Bacteria</taxon>
        <taxon>Pseudomonadati</taxon>
        <taxon>Bacteroidota</taxon>
        <taxon>Flavobacteriia</taxon>
        <taxon>Flavobacteriales</taxon>
        <taxon>Flavobacteriaceae</taxon>
        <taxon>Arenibacter</taxon>
    </lineage>
</organism>
<accession>A0A918MRB6</accession>
<sequence>MHGTVNELLTLYGEHSKGIIWAHNTHIGDAEYTNMRRSGEKNIGQLSRADLGNENVFLIGFTTYEGKVIAGSKWGAKMQEMTIPPAVPNSIEYELNTLGLEKMYIIFDQEDRTEKNLKITGNRAVGVVYNPKWDQRQFVPTIVPMRYDALFFFKRTTAVHALKR</sequence>
<dbReference type="CDD" id="cd14728">
    <property type="entry name" value="Ere-like"/>
    <property type="match status" value="1"/>
</dbReference>
<dbReference type="InterPro" id="IPR052036">
    <property type="entry name" value="Hydrolase/PRTase-associated"/>
</dbReference>
<name>A0A918MRB6_9FLAO</name>
<dbReference type="AlphaFoldDB" id="A0A918MRB6"/>
<reference evidence="1" key="1">
    <citation type="journal article" date="2014" name="Int. J. Syst. Evol. Microbiol.">
        <title>Complete genome sequence of Corynebacterium casei LMG S-19264T (=DSM 44701T), isolated from a smear-ripened cheese.</title>
        <authorList>
            <consortium name="US DOE Joint Genome Institute (JGI-PGF)"/>
            <person name="Walter F."/>
            <person name="Albersmeier A."/>
            <person name="Kalinowski J."/>
            <person name="Ruckert C."/>
        </authorList>
    </citation>
    <scope>NUCLEOTIDE SEQUENCE</scope>
    <source>
        <strain evidence="1">KCTC 12113</strain>
    </source>
</reference>
<dbReference type="Pfam" id="PF05139">
    <property type="entry name" value="Erythro_esteras"/>
    <property type="match status" value="1"/>
</dbReference>
<evidence type="ECO:0008006" key="3">
    <source>
        <dbReference type="Google" id="ProtNLM"/>
    </source>
</evidence>
<evidence type="ECO:0000313" key="1">
    <source>
        <dbReference type="EMBL" id="GGW49173.1"/>
    </source>
</evidence>
<dbReference type="InterPro" id="IPR007815">
    <property type="entry name" value="Emycin_Estase"/>
</dbReference>
<dbReference type="EMBL" id="BMWP01000039">
    <property type="protein sequence ID" value="GGW49173.1"/>
    <property type="molecule type" value="Genomic_DNA"/>
</dbReference>
<comment type="caution">
    <text evidence="1">The sequence shown here is derived from an EMBL/GenBank/DDBJ whole genome shotgun (WGS) entry which is preliminary data.</text>
</comment>
<evidence type="ECO:0000313" key="2">
    <source>
        <dbReference type="Proteomes" id="UP000634668"/>
    </source>
</evidence>
<dbReference type="PANTHER" id="PTHR31299:SF0">
    <property type="entry name" value="ESTERASE, PUTATIVE (AFU_ORTHOLOGUE AFUA_1G05850)-RELATED"/>
    <property type="match status" value="1"/>
</dbReference>
<dbReference type="Gene3D" id="3.40.1660.10">
    <property type="entry name" value="EreA-like (biosynthetic domain)"/>
    <property type="match status" value="1"/>
</dbReference>
<dbReference type="GO" id="GO:0046677">
    <property type="term" value="P:response to antibiotic"/>
    <property type="evidence" value="ECO:0007669"/>
    <property type="project" value="InterPro"/>
</dbReference>
<keyword evidence="2" id="KW-1185">Reference proteome</keyword>
<dbReference type="Proteomes" id="UP000634668">
    <property type="component" value="Unassembled WGS sequence"/>
</dbReference>
<protein>
    <recommendedName>
        <fullName evidence="3">Erythromycin esterase family protein</fullName>
    </recommendedName>
</protein>
<dbReference type="SUPFAM" id="SSF159501">
    <property type="entry name" value="EreA/ChaN-like"/>
    <property type="match status" value="1"/>
</dbReference>